<reference evidence="1" key="2">
    <citation type="submission" date="2019-07" db="EMBL/GenBank/DDBJ databases">
        <authorList>
            <person name="Seetharam A."/>
            <person name="Woodhouse M."/>
            <person name="Cannon E."/>
        </authorList>
    </citation>
    <scope>NUCLEOTIDE SEQUENCE [LARGE SCALE GENOMIC DNA]</scope>
    <source>
        <strain evidence="1">cv. B73</strain>
    </source>
</reference>
<proteinExistence type="predicted"/>
<dbReference type="InParanoid" id="A0A804R294"/>
<reference evidence="1" key="3">
    <citation type="submission" date="2021-05" db="UniProtKB">
        <authorList>
            <consortium name="EnsemblPlants"/>
        </authorList>
    </citation>
    <scope>IDENTIFICATION</scope>
    <source>
        <strain evidence="1">cv. B73</strain>
    </source>
</reference>
<accession>A0A804R294</accession>
<protein>
    <submittedName>
        <fullName evidence="1">Uncharacterized protein</fullName>
    </submittedName>
</protein>
<reference evidence="2" key="1">
    <citation type="journal article" date="2009" name="Science">
        <title>The B73 maize genome: complexity, diversity, and dynamics.</title>
        <authorList>
            <person name="Schnable P.S."/>
            <person name="Ware D."/>
            <person name="Fulton R.S."/>
            <person name="Stein J.C."/>
            <person name="Wei F."/>
            <person name="Pasternak S."/>
            <person name="Liang C."/>
            <person name="Zhang J."/>
            <person name="Fulton L."/>
            <person name="Graves T.A."/>
            <person name="Minx P."/>
            <person name="Reily A.D."/>
            <person name="Courtney L."/>
            <person name="Kruchowski S.S."/>
            <person name="Tomlinson C."/>
            <person name="Strong C."/>
            <person name="Delehaunty K."/>
            <person name="Fronick C."/>
            <person name="Courtney B."/>
            <person name="Rock S.M."/>
            <person name="Belter E."/>
            <person name="Du F."/>
            <person name="Kim K."/>
            <person name="Abbott R.M."/>
            <person name="Cotton M."/>
            <person name="Levy A."/>
            <person name="Marchetto P."/>
            <person name="Ochoa K."/>
            <person name="Jackson S.M."/>
            <person name="Gillam B."/>
            <person name="Chen W."/>
            <person name="Yan L."/>
            <person name="Higginbotham J."/>
            <person name="Cardenas M."/>
            <person name="Waligorski J."/>
            <person name="Applebaum E."/>
            <person name="Phelps L."/>
            <person name="Falcone J."/>
            <person name="Kanchi K."/>
            <person name="Thane T."/>
            <person name="Scimone A."/>
            <person name="Thane N."/>
            <person name="Henke J."/>
            <person name="Wang T."/>
            <person name="Ruppert J."/>
            <person name="Shah N."/>
            <person name="Rotter K."/>
            <person name="Hodges J."/>
            <person name="Ingenthron E."/>
            <person name="Cordes M."/>
            <person name="Kohlberg S."/>
            <person name="Sgro J."/>
            <person name="Delgado B."/>
            <person name="Mead K."/>
            <person name="Chinwalla A."/>
            <person name="Leonard S."/>
            <person name="Crouse K."/>
            <person name="Collura K."/>
            <person name="Kudrna D."/>
            <person name="Currie J."/>
            <person name="He R."/>
            <person name="Angelova A."/>
            <person name="Rajasekar S."/>
            <person name="Mueller T."/>
            <person name="Lomeli R."/>
            <person name="Scara G."/>
            <person name="Ko A."/>
            <person name="Delaney K."/>
            <person name="Wissotski M."/>
            <person name="Lopez G."/>
            <person name="Campos D."/>
            <person name="Braidotti M."/>
            <person name="Ashley E."/>
            <person name="Golser W."/>
            <person name="Kim H."/>
            <person name="Lee S."/>
            <person name="Lin J."/>
            <person name="Dujmic Z."/>
            <person name="Kim W."/>
            <person name="Talag J."/>
            <person name="Zuccolo A."/>
            <person name="Fan C."/>
            <person name="Sebastian A."/>
            <person name="Kramer M."/>
            <person name="Spiegel L."/>
            <person name="Nascimento L."/>
            <person name="Zutavern T."/>
            <person name="Miller B."/>
            <person name="Ambroise C."/>
            <person name="Muller S."/>
            <person name="Spooner W."/>
            <person name="Narechania A."/>
            <person name="Ren L."/>
            <person name="Wei S."/>
            <person name="Kumari S."/>
            <person name="Faga B."/>
            <person name="Levy M.J."/>
            <person name="McMahan L."/>
            <person name="Van Buren P."/>
            <person name="Vaughn M.W."/>
            <person name="Ying K."/>
            <person name="Yeh C.-T."/>
            <person name="Emrich S.J."/>
            <person name="Jia Y."/>
            <person name="Kalyanaraman A."/>
            <person name="Hsia A.-P."/>
            <person name="Barbazuk W.B."/>
            <person name="Baucom R.S."/>
            <person name="Brutnell T.P."/>
            <person name="Carpita N.C."/>
            <person name="Chaparro C."/>
            <person name="Chia J.-M."/>
            <person name="Deragon J.-M."/>
            <person name="Estill J.C."/>
            <person name="Fu Y."/>
            <person name="Jeddeloh J.A."/>
            <person name="Han Y."/>
            <person name="Lee H."/>
            <person name="Li P."/>
            <person name="Lisch D.R."/>
            <person name="Liu S."/>
            <person name="Liu Z."/>
            <person name="Nagel D.H."/>
            <person name="McCann M.C."/>
            <person name="SanMiguel P."/>
            <person name="Myers A.M."/>
            <person name="Nettleton D."/>
            <person name="Nguyen J."/>
            <person name="Penning B.W."/>
            <person name="Ponnala L."/>
            <person name="Schneider K.L."/>
            <person name="Schwartz D.C."/>
            <person name="Sharma A."/>
            <person name="Soderlund C."/>
            <person name="Springer N.M."/>
            <person name="Sun Q."/>
            <person name="Wang H."/>
            <person name="Waterman M."/>
            <person name="Westerman R."/>
            <person name="Wolfgruber T.K."/>
            <person name="Yang L."/>
            <person name="Yu Y."/>
            <person name="Zhang L."/>
            <person name="Zhou S."/>
            <person name="Zhu Q."/>
            <person name="Bennetzen J.L."/>
            <person name="Dawe R.K."/>
            <person name="Jiang J."/>
            <person name="Jiang N."/>
            <person name="Presting G.G."/>
            <person name="Wessler S.R."/>
            <person name="Aluru S."/>
            <person name="Martienssen R.A."/>
            <person name="Clifton S.W."/>
            <person name="McCombie W.R."/>
            <person name="Wing R.A."/>
            <person name="Wilson R.K."/>
        </authorList>
    </citation>
    <scope>NUCLEOTIDE SEQUENCE [LARGE SCALE GENOMIC DNA]</scope>
    <source>
        <strain evidence="2">cv. B73</strain>
    </source>
</reference>
<dbReference type="EnsemblPlants" id="Zm00001eb381420_T001">
    <property type="protein sequence ID" value="Zm00001eb381420_P001"/>
    <property type="gene ID" value="Zm00001eb381420"/>
</dbReference>
<dbReference type="Proteomes" id="UP000007305">
    <property type="component" value="Chromosome 9"/>
</dbReference>
<sequence>MKPPLTSRMKKPSAAVTTNKVVLDSVISLAAAKKPARTNTYDMPVMRKVSLHRFLEKRKDRCGTNQGAQELAMARIRTKRYEVQPENEL</sequence>
<dbReference type="Pfam" id="PF09425">
    <property type="entry name" value="Jas_motif"/>
    <property type="match status" value="1"/>
</dbReference>
<dbReference type="Gramene" id="Zm00001eb381420_T001">
    <property type="protein sequence ID" value="Zm00001eb381420_P001"/>
    <property type="gene ID" value="Zm00001eb381420"/>
</dbReference>
<dbReference type="InterPro" id="IPR018467">
    <property type="entry name" value="CCT_CS"/>
</dbReference>
<name>A0A804R294_MAIZE</name>
<organism evidence="1 2">
    <name type="scientific">Zea mays</name>
    <name type="common">Maize</name>
    <dbReference type="NCBI Taxonomy" id="4577"/>
    <lineage>
        <taxon>Eukaryota</taxon>
        <taxon>Viridiplantae</taxon>
        <taxon>Streptophyta</taxon>
        <taxon>Embryophyta</taxon>
        <taxon>Tracheophyta</taxon>
        <taxon>Spermatophyta</taxon>
        <taxon>Magnoliopsida</taxon>
        <taxon>Liliopsida</taxon>
        <taxon>Poales</taxon>
        <taxon>Poaceae</taxon>
        <taxon>PACMAD clade</taxon>
        <taxon>Panicoideae</taxon>
        <taxon>Andropogonodae</taxon>
        <taxon>Andropogoneae</taxon>
        <taxon>Tripsacinae</taxon>
        <taxon>Zea</taxon>
    </lineage>
</organism>
<dbReference type="AlphaFoldDB" id="A0A804R294"/>
<evidence type="ECO:0000313" key="1">
    <source>
        <dbReference type="EnsemblPlants" id="Zm00001eb381420_P001"/>
    </source>
</evidence>
<evidence type="ECO:0000313" key="2">
    <source>
        <dbReference type="Proteomes" id="UP000007305"/>
    </source>
</evidence>
<keyword evidence="2" id="KW-1185">Reference proteome</keyword>